<gene>
    <name evidence="1" type="ORF">EPI10_020920</name>
</gene>
<dbReference type="AlphaFoldDB" id="A0A5B6WHA0"/>
<name>A0A5B6WHA0_9ROSI</name>
<dbReference type="PANTHER" id="PTHR15503:SF45">
    <property type="entry name" value="RNA-DIRECTED DNA POLYMERASE HOMOLOG"/>
    <property type="match status" value="1"/>
</dbReference>
<dbReference type="OrthoDB" id="437338at2759"/>
<comment type="caution">
    <text evidence="1">The sequence shown here is derived from an EMBL/GenBank/DDBJ whole genome shotgun (WGS) entry which is preliminary data.</text>
</comment>
<keyword evidence="2" id="KW-1185">Reference proteome</keyword>
<dbReference type="PANTHER" id="PTHR15503">
    <property type="entry name" value="LDOC1 RELATED"/>
    <property type="match status" value="1"/>
</dbReference>
<evidence type="ECO:0000313" key="2">
    <source>
        <dbReference type="Proteomes" id="UP000325315"/>
    </source>
</evidence>
<reference evidence="2" key="1">
    <citation type="journal article" date="2019" name="Plant Biotechnol. J.">
        <title>Genome sequencing of the Australian wild diploid species Gossypium australe highlights disease resistance and delayed gland morphogenesis.</title>
        <authorList>
            <person name="Cai Y."/>
            <person name="Cai X."/>
            <person name="Wang Q."/>
            <person name="Wang P."/>
            <person name="Zhang Y."/>
            <person name="Cai C."/>
            <person name="Xu Y."/>
            <person name="Wang K."/>
            <person name="Zhou Z."/>
            <person name="Wang C."/>
            <person name="Geng S."/>
            <person name="Li B."/>
            <person name="Dong Q."/>
            <person name="Hou Y."/>
            <person name="Wang H."/>
            <person name="Ai P."/>
            <person name="Liu Z."/>
            <person name="Yi F."/>
            <person name="Sun M."/>
            <person name="An G."/>
            <person name="Cheng J."/>
            <person name="Zhang Y."/>
            <person name="Shi Q."/>
            <person name="Xie Y."/>
            <person name="Shi X."/>
            <person name="Chang Y."/>
            <person name="Huang F."/>
            <person name="Chen Y."/>
            <person name="Hong S."/>
            <person name="Mi L."/>
            <person name="Sun Q."/>
            <person name="Zhang L."/>
            <person name="Zhou B."/>
            <person name="Peng R."/>
            <person name="Zhang X."/>
            <person name="Liu F."/>
        </authorList>
    </citation>
    <scope>NUCLEOTIDE SEQUENCE [LARGE SCALE GENOMIC DNA]</scope>
    <source>
        <strain evidence="2">cv. PA1801</strain>
    </source>
</reference>
<dbReference type="EMBL" id="SMMG02000003">
    <property type="protein sequence ID" value="KAA3480497.1"/>
    <property type="molecule type" value="Genomic_DNA"/>
</dbReference>
<evidence type="ECO:0000313" key="1">
    <source>
        <dbReference type="EMBL" id="KAA3480497.1"/>
    </source>
</evidence>
<dbReference type="InterPro" id="IPR032567">
    <property type="entry name" value="RTL1-rel"/>
</dbReference>
<proteinExistence type="predicted"/>
<organism evidence="1 2">
    <name type="scientific">Gossypium australe</name>
    <dbReference type="NCBI Taxonomy" id="47621"/>
    <lineage>
        <taxon>Eukaryota</taxon>
        <taxon>Viridiplantae</taxon>
        <taxon>Streptophyta</taxon>
        <taxon>Embryophyta</taxon>
        <taxon>Tracheophyta</taxon>
        <taxon>Spermatophyta</taxon>
        <taxon>Magnoliopsida</taxon>
        <taxon>eudicotyledons</taxon>
        <taxon>Gunneridae</taxon>
        <taxon>Pentapetalae</taxon>
        <taxon>rosids</taxon>
        <taxon>malvids</taxon>
        <taxon>Malvales</taxon>
        <taxon>Malvaceae</taxon>
        <taxon>Malvoideae</taxon>
        <taxon>Gossypium</taxon>
    </lineage>
</organism>
<accession>A0A5B6WHA0</accession>
<sequence>MDWLSEHRVKVDCKAKLVTLCGVAGSEVVVVGEKFELLSNEISSLHTEKLVQKGCKAYIAYVLNADGKEIWLDEIRVISSFLDVFPEELPGLPLDREVEFGNELYPSTAPVPVAPYLIAPKELKELKLQL</sequence>
<protein>
    <submittedName>
        <fullName evidence="1">DNA/RNA polymerases superfamily protein</fullName>
    </submittedName>
</protein>
<dbReference type="Proteomes" id="UP000325315">
    <property type="component" value="Unassembled WGS sequence"/>
</dbReference>